<comment type="caution">
    <text evidence="9">The sequence shown here is derived from an EMBL/GenBank/DDBJ whole genome shotgun (WGS) entry which is preliminary data.</text>
</comment>
<reference evidence="10" key="1">
    <citation type="submission" date="2018-08" db="EMBL/GenBank/DDBJ databases">
        <authorList>
            <person name="Kim S.-J."/>
            <person name="Jung G.-Y."/>
        </authorList>
    </citation>
    <scope>NUCLEOTIDE SEQUENCE [LARGE SCALE GENOMIC DNA]</scope>
    <source>
        <strain evidence="10">GY_G</strain>
    </source>
</reference>
<evidence type="ECO:0000313" key="10">
    <source>
        <dbReference type="Proteomes" id="UP000263833"/>
    </source>
</evidence>
<feature type="domain" description="Peptidase M28" evidence="8">
    <location>
        <begin position="268"/>
        <end position="459"/>
    </location>
</feature>
<dbReference type="InterPro" id="IPR007484">
    <property type="entry name" value="Peptidase_M28"/>
</dbReference>
<protein>
    <submittedName>
        <fullName evidence="9">Peptidase M28</fullName>
    </submittedName>
</protein>
<sequence>MHALRFALTLLAFGLISAAAFAKPVTEADLRKHVEILASDEFEGRGPGTEGERKTLAYLESQWAKAGLKPGARDGSWYQPVELVRRGPKQANVQFFSKGDKLRIVSDDILLVGKEAQFKSSGLPALFVGHGVDAQGKVIADVRSKLVFLLTDDADYLPAEMKSARNRRNALDEAGAAAVVMVSGEQFDFPVYRRLILSRPVSWVPKDRKGNVEGVVSPQYMVALVTAAGGDWDKLRAAARTPDYAGQSLGLSVNLDVESDVERISSNNIIGKFAGRKPGSGAVVFMGHWDHFGICRPEGDEDRICNGAVDNASGMAVLTEVAKRLGRAKFDRDIYFVGTTAEEAGLIGARAFAADPAVPLNQIKIVLNVDTVAIAPKGAKVAIIGRGKTDLDAEVEAVARKLKRKIEPSTDANSFLQRQDGWALTEKNVPALMVGGSFADLGKLEAFLKTDYHGPNDEVVDTLQLGGAAEDADLHVELGRYFADSRKYKPKKAEKGTGE</sequence>
<keyword evidence="4 7" id="KW-0732">Signal</keyword>
<name>A0A371BGH1_9SPHN</name>
<dbReference type="PANTHER" id="PTHR12147">
    <property type="entry name" value="METALLOPEPTIDASE M28 FAMILY MEMBER"/>
    <property type="match status" value="1"/>
</dbReference>
<accession>A0A371BGH1</accession>
<dbReference type="GO" id="GO:0046872">
    <property type="term" value="F:metal ion binding"/>
    <property type="evidence" value="ECO:0007669"/>
    <property type="project" value="UniProtKB-KW"/>
</dbReference>
<evidence type="ECO:0000256" key="7">
    <source>
        <dbReference type="SAM" id="SignalP"/>
    </source>
</evidence>
<feature type="signal peptide" evidence="7">
    <location>
        <begin position="1"/>
        <end position="22"/>
    </location>
</feature>
<dbReference type="PANTHER" id="PTHR12147:SF56">
    <property type="entry name" value="AMINOPEPTIDASE YDR415C-RELATED"/>
    <property type="match status" value="1"/>
</dbReference>
<keyword evidence="5" id="KW-0378">Hydrolase</keyword>
<evidence type="ECO:0000256" key="1">
    <source>
        <dbReference type="ARBA" id="ARBA00022438"/>
    </source>
</evidence>
<keyword evidence="6" id="KW-0862">Zinc</keyword>
<evidence type="ECO:0000256" key="2">
    <source>
        <dbReference type="ARBA" id="ARBA00022670"/>
    </source>
</evidence>
<keyword evidence="1" id="KW-0031">Aminopeptidase</keyword>
<organism evidence="9 10">
    <name type="scientific">Sphingorhabdus pulchriflava</name>
    <dbReference type="NCBI Taxonomy" id="2292257"/>
    <lineage>
        <taxon>Bacteria</taxon>
        <taxon>Pseudomonadati</taxon>
        <taxon>Pseudomonadota</taxon>
        <taxon>Alphaproteobacteria</taxon>
        <taxon>Sphingomonadales</taxon>
        <taxon>Sphingomonadaceae</taxon>
        <taxon>Sphingorhabdus</taxon>
    </lineage>
</organism>
<dbReference type="SUPFAM" id="SSF53187">
    <property type="entry name" value="Zn-dependent exopeptidases"/>
    <property type="match status" value="1"/>
</dbReference>
<dbReference type="AlphaFoldDB" id="A0A371BGH1"/>
<proteinExistence type="predicted"/>
<dbReference type="Gene3D" id="3.40.630.10">
    <property type="entry name" value="Zn peptidases"/>
    <property type="match status" value="2"/>
</dbReference>
<dbReference type="InterPro" id="IPR045175">
    <property type="entry name" value="M28_fam"/>
</dbReference>
<keyword evidence="3" id="KW-0479">Metal-binding</keyword>
<evidence type="ECO:0000256" key="4">
    <source>
        <dbReference type="ARBA" id="ARBA00022729"/>
    </source>
</evidence>
<dbReference type="Proteomes" id="UP000263833">
    <property type="component" value="Unassembled WGS sequence"/>
</dbReference>
<keyword evidence="10" id="KW-1185">Reference proteome</keyword>
<dbReference type="EMBL" id="QRGP01000001">
    <property type="protein sequence ID" value="RDV06692.1"/>
    <property type="molecule type" value="Genomic_DNA"/>
</dbReference>
<feature type="chain" id="PRO_5016935005" evidence="7">
    <location>
        <begin position="23"/>
        <end position="499"/>
    </location>
</feature>
<keyword evidence="2" id="KW-0645">Protease</keyword>
<dbReference type="RefSeq" id="WP_115548239.1">
    <property type="nucleotide sequence ID" value="NZ_QRGP01000001.1"/>
</dbReference>
<evidence type="ECO:0000256" key="6">
    <source>
        <dbReference type="ARBA" id="ARBA00022833"/>
    </source>
</evidence>
<evidence type="ECO:0000259" key="8">
    <source>
        <dbReference type="Pfam" id="PF04389"/>
    </source>
</evidence>
<gene>
    <name evidence="9" type="ORF">DXH95_04595</name>
</gene>
<evidence type="ECO:0000256" key="5">
    <source>
        <dbReference type="ARBA" id="ARBA00022801"/>
    </source>
</evidence>
<dbReference type="GO" id="GO:0004177">
    <property type="term" value="F:aminopeptidase activity"/>
    <property type="evidence" value="ECO:0007669"/>
    <property type="project" value="UniProtKB-KW"/>
</dbReference>
<evidence type="ECO:0000256" key="3">
    <source>
        <dbReference type="ARBA" id="ARBA00022723"/>
    </source>
</evidence>
<dbReference type="GO" id="GO:0008235">
    <property type="term" value="F:metalloexopeptidase activity"/>
    <property type="evidence" value="ECO:0007669"/>
    <property type="project" value="InterPro"/>
</dbReference>
<dbReference type="Pfam" id="PF04389">
    <property type="entry name" value="Peptidase_M28"/>
    <property type="match status" value="1"/>
</dbReference>
<dbReference type="GO" id="GO:0006508">
    <property type="term" value="P:proteolysis"/>
    <property type="evidence" value="ECO:0007669"/>
    <property type="project" value="UniProtKB-KW"/>
</dbReference>
<dbReference type="OrthoDB" id="9778250at2"/>
<evidence type="ECO:0000313" key="9">
    <source>
        <dbReference type="EMBL" id="RDV06692.1"/>
    </source>
</evidence>